<dbReference type="STRING" id="1043002.A0A074XXL7"/>
<dbReference type="InterPro" id="IPR019339">
    <property type="entry name" value="CIR_N_dom"/>
</dbReference>
<feature type="domain" description="CBF1-interacting co-repressor CIR N-terminal" evidence="2">
    <location>
        <begin position="117"/>
        <end position="153"/>
    </location>
</feature>
<feature type="compositionally biased region" description="Basic and acidic residues" evidence="1">
    <location>
        <begin position="321"/>
        <end position="330"/>
    </location>
</feature>
<accession>A0A074XXL7</accession>
<dbReference type="InterPro" id="IPR039875">
    <property type="entry name" value="LENG1-like"/>
</dbReference>
<dbReference type="RefSeq" id="XP_029762844.1">
    <property type="nucleotide sequence ID" value="XM_029909052.1"/>
</dbReference>
<feature type="region of interest" description="Disordered" evidence="1">
    <location>
        <begin position="300"/>
        <end position="465"/>
    </location>
</feature>
<feature type="compositionally biased region" description="Basic and acidic residues" evidence="1">
    <location>
        <begin position="138"/>
        <end position="154"/>
    </location>
</feature>
<sequence length="465" mass="53103">MAGAAAEGRCDDAGGRILSVAVANWRVESLMMAESSAVIPWTGAKSKGQQMSRETRRELAVESEGKTHDSCTRFHRDGKKQTLAGFASLGCAHRRGPLKRVIPGISSRTGRTVAKWSWNVYNKDNVDRVRQNEAAAQAREEEAERRMQEEDAARRTAILRGEAPPPISSQSPQPEKGTARRRRDDGHGQDRKRRRLRGEDDTDRDMRIAREDAAAGAAARESMSQSEKKKDDADVSITDHAGHIQLFAAPNERAVLANSRNVEAEADKAKKAREFEDQFTMRFSNAAGFKQSLSSAPWYVSSNKQESEIPQPSKDVWGNEDTSRKNREQTRMSSNDPMAFMRKAQTQLRQAETDKEKWKAQKERELRELEQAEKEERRKRKERRHKHQHRARSRSVDSLEGFSLDAPTRESRRIKAERGSRPDTKESDRQHKHKHRSRSRSRDRKHGSSHYSSRRSRHQRSRSPA</sequence>
<evidence type="ECO:0000256" key="1">
    <source>
        <dbReference type="SAM" id="MobiDB-lite"/>
    </source>
</evidence>
<dbReference type="OrthoDB" id="2159131at2759"/>
<feature type="compositionally biased region" description="Basic residues" evidence="1">
    <location>
        <begin position="430"/>
        <end position="465"/>
    </location>
</feature>
<dbReference type="AlphaFoldDB" id="A0A074XXL7"/>
<dbReference type="SMART" id="SM01083">
    <property type="entry name" value="Cir_N"/>
    <property type="match status" value="1"/>
</dbReference>
<organism evidence="3 4">
    <name type="scientific">Aureobasidium pullulans EXF-150</name>
    <dbReference type="NCBI Taxonomy" id="1043002"/>
    <lineage>
        <taxon>Eukaryota</taxon>
        <taxon>Fungi</taxon>
        <taxon>Dikarya</taxon>
        <taxon>Ascomycota</taxon>
        <taxon>Pezizomycotina</taxon>
        <taxon>Dothideomycetes</taxon>
        <taxon>Dothideomycetidae</taxon>
        <taxon>Dothideales</taxon>
        <taxon>Saccotheciaceae</taxon>
        <taxon>Aureobasidium</taxon>
    </lineage>
</organism>
<feature type="region of interest" description="Disordered" evidence="1">
    <location>
        <begin position="131"/>
        <end position="237"/>
    </location>
</feature>
<evidence type="ECO:0000313" key="3">
    <source>
        <dbReference type="EMBL" id="KEQ86657.1"/>
    </source>
</evidence>
<dbReference type="GeneID" id="40751358"/>
<name>A0A074XXL7_AURPU</name>
<protein>
    <recommendedName>
        <fullName evidence="2">CBF1-interacting co-repressor CIR N-terminal domain-containing protein</fullName>
    </recommendedName>
</protein>
<gene>
    <name evidence="3" type="ORF">M438DRAFT_390322</name>
</gene>
<reference evidence="3 4" key="1">
    <citation type="journal article" date="2014" name="BMC Genomics">
        <title>Genome sequencing of four Aureobasidium pullulans varieties: biotechnological potential, stress tolerance, and description of new species.</title>
        <authorList>
            <person name="Gostin Ar C."/>
            <person name="Ohm R.A."/>
            <person name="Kogej T."/>
            <person name="Sonjak S."/>
            <person name="Turk M."/>
            <person name="Zajc J."/>
            <person name="Zalar P."/>
            <person name="Grube M."/>
            <person name="Sun H."/>
            <person name="Han J."/>
            <person name="Sharma A."/>
            <person name="Chiniquy J."/>
            <person name="Ngan C.Y."/>
            <person name="Lipzen A."/>
            <person name="Barry K."/>
            <person name="Grigoriev I.V."/>
            <person name="Gunde-Cimerman N."/>
        </authorList>
    </citation>
    <scope>NUCLEOTIDE SEQUENCE [LARGE SCALE GENOMIC DNA]</scope>
    <source>
        <strain evidence="3 4">EXF-150</strain>
    </source>
</reference>
<feature type="compositionally biased region" description="Polar residues" evidence="1">
    <location>
        <begin position="300"/>
        <end position="310"/>
    </location>
</feature>
<feature type="compositionally biased region" description="Basic residues" evidence="1">
    <location>
        <begin position="377"/>
        <end position="393"/>
    </location>
</feature>
<dbReference type="Proteomes" id="UP000030706">
    <property type="component" value="Unassembled WGS sequence"/>
</dbReference>
<evidence type="ECO:0000259" key="2">
    <source>
        <dbReference type="SMART" id="SM01083"/>
    </source>
</evidence>
<feature type="compositionally biased region" description="Basic and acidic residues" evidence="1">
    <location>
        <begin position="351"/>
        <end position="376"/>
    </location>
</feature>
<dbReference type="PANTHER" id="PTHR22093:SF0">
    <property type="entry name" value="LEUKOCYTE RECEPTOR CLUSTER MEMBER 1"/>
    <property type="match status" value="1"/>
</dbReference>
<dbReference type="EMBL" id="KL584978">
    <property type="protein sequence ID" value="KEQ86657.1"/>
    <property type="molecule type" value="Genomic_DNA"/>
</dbReference>
<dbReference type="HOGENOM" id="CLU_047019_0_0_1"/>
<evidence type="ECO:0000313" key="4">
    <source>
        <dbReference type="Proteomes" id="UP000030706"/>
    </source>
</evidence>
<feature type="compositionally biased region" description="Basic and acidic residues" evidence="1">
    <location>
        <begin position="204"/>
        <end position="213"/>
    </location>
</feature>
<proteinExistence type="predicted"/>
<feature type="compositionally biased region" description="Basic and acidic residues" evidence="1">
    <location>
        <begin position="407"/>
        <end position="429"/>
    </location>
</feature>
<keyword evidence="4" id="KW-1185">Reference proteome</keyword>
<dbReference type="PANTHER" id="PTHR22093">
    <property type="entry name" value="LEUKOCYTE RECEPTOR CLUSTER LRC MEMBER 1"/>
    <property type="match status" value="1"/>
</dbReference>